<evidence type="ECO:0000256" key="6">
    <source>
        <dbReference type="RuleBase" id="RU362091"/>
    </source>
</evidence>
<feature type="transmembrane region" description="Helical" evidence="7">
    <location>
        <begin position="539"/>
        <end position="561"/>
    </location>
</feature>
<feature type="transmembrane region" description="Helical" evidence="7">
    <location>
        <begin position="285"/>
        <end position="310"/>
    </location>
</feature>
<feature type="transmembrane region" description="Helical" evidence="7">
    <location>
        <begin position="48"/>
        <end position="69"/>
    </location>
</feature>
<dbReference type="NCBIfam" id="TIGR00813">
    <property type="entry name" value="sss"/>
    <property type="match status" value="1"/>
</dbReference>
<dbReference type="Gene3D" id="1.20.1730.10">
    <property type="entry name" value="Sodium/glucose cotransporter"/>
    <property type="match status" value="1"/>
</dbReference>
<evidence type="ECO:0000313" key="8">
    <source>
        <dbReference type="EMBL" id="KAB1153696.1"/>
    </source>
</evidence>
<dbReference type="Proteomes" id="UP000490922">
    <property type="component" value="Unassembled WGS sequence"/>
</dbReference>
<dbReference type="GO" id="GO:0005412">
    <property type="term" value="F:D-glucose:sodium symporter activity"/>
    <property type="evidence" value="ECO:0007669"/>
    <property type="project" value="TreeGrafter"/>
</dbReference>
<dbReference type="AlphaFoldDB" id="A0A7J5A808"/>
<evidence type="ECO:0000256" key="5">
    <source>
        <dbReference type="ARBA" id="ARBA00023136"/>
    </source>
</evidence>
<feature type="transmembrane region" description="Helical" evidence="7">
    <location>
        <begin position="125"/>
        <end position="148"/>
    </location>
</feature>
<feature type="transmembrane region" description="Helical" evidence="7">
    <location>
        <begin position="6"/>
        <end position="27"/>
    </location>
</feature>
<dbReference type="RefSeq" id="WP_151108579.1">
    <property type="nucleotide sequence ID" value="NZ_WAEM01000013.1"/>
</dbReference>
<evidence type="ECO:0000256" key="7">
    <source>
        <dbReference type="SAM" id="Phobius"/>
    </source>
</evidence>
<dbReference type="InterPro" id="IPR038377">
    <property type="entry name" value="Na/Glc_symporter_sf"/>
</dbReference>
<keyword evidence="5 7" id="KW-0472">Membrane</keyword>
<dbReference type="InterPro" id="IPR001734">
    <property type="entry name" value="Na/solute_symporter"/>
</dbReference>
<evidence type="ECO:0000313" key="9">
    <source>
        <dbReference type="Proteomes" id="UP000490922"/>
    </source>
</evidence>
<feature type="transmembrane region" description="Helical" evidence="7">
    <location>
        <begin position="186"/>
        <end position="204"/>
    </location>
</feature>
<feature type="transmembrane region" description="Helical" evidence="7">
    <location>
        <begin position="154"/>
        <end position="174"/>
    </location>
</feature>
<evidence type="ECO:0000256" key="3">
    <source>
        <dbReference type="ARBA" id="ARBA00022692"/>
    </source>
</evidence>
<dbReference type="EMBL" id="WAEM01000013">
    <property type="protein sequence ID" value="KAB1153696.1"/>
    <property type="molecule type" value="Genomic_DNA"/>
</dbReference>
<feature type="transmembrane region" description="Helical" evidence="7">
    <location>
        <begin position="449"/>
        <end position="467"/>
    </location>
</feature>
<dbReference type="Pfam" id="PF00474">
    <property type="entry name" value="SSF"/>
    <property type="match status" value="1"/>
</dbReference>
<dbReference type="PANTHER" id="PTHR11819">
    <property type="entry name" value="SOLUTE CARRIER FAMILY 5"/>
    <property type="match status" value="1"/>
</dbReference>
<accession>A0A7J5A808</accession>
<feature type="transmembrane region" description="Helical" evidence="7">
    <location>
        <begin position="424"/>
        <end position="442"/>
    </location>
</feature>
<comment type="similarity">
    <text evidence="2 6">Belongs to the sodium:solute symporter (SSF) (TC 2.A.21) family.</text>
</comment>
<evidence type="ECO:0000256" key="4">
    <source>
        <dbReference type="ARBA" id="ARBA00022989"/>
    </source>
</evidence>
<dbReference type="PROSITE" id="PS50283">
    <property type="entry name" value="NA_SOLUT_SYMP_3"/>
    <property type="match status" value="1"/>
</dbReference>
<comment type="subcellular location">
    <subcellularLocation>
        <location evidence="1">Membrane</location>
        <topology evidence="1">Multi-pass membrane protein</topology>
    </subcellularLocation>
</comment>
<comment type="caution">
    <text evidence="8">The sequence shown here is derived from an EMBL/GenBank/DDBJ whole genome shotgun (WGS) entry which is preliminary data.</text>
</comment>
<name>A0A7J5A808_9FLAO</name>
<keyword evidence="3 7" id="KW-0812">Transmembrane</keyword>
<dbReference type="OrthoDB" id="9814523at2"/>
<sequence length="562" mass="61840">MKTLQLADYLVFLIYFFIVSGYGYWIYKRKQIATHSASHDYFLAEGSLTWWAIGTSLIASNISSEQFIAMSGNGFKMGLAIATYEWMAALTLIIVAVFFIPVYLKNKIYTMPQFLSERYNGDIAMIMAVFWLLLYVIVNLTSILYLGALAVNGISGINLDLCMYGLAFFAIIIALGGMKVIGYTDVIQVVFLIFGGLVTTYLALDKVAELNGQHGMVQGFNYMMNQSGDHFHMIFKKDNANFPSLPGLTVLLGGMWIVNLNYWGCNQYITQRALGADLKTARSGILFAAFLKLLMPVIVVLPGIAAYVIYTKGGLQTELLGTDGVLNPDRSYPVLLNLLPVGLKGLSFAALTAAVVASLAGKVNSIATIFTLDIFKKKIDINASEKKMVKVGKLTVLIAMLLAVIIAPHLGIDKKGGFEFIQEYTGFVSPGIFAMFIMGFFWKKTSSNAAMFATIGGFVLSVIFKFLPKFMNLEFLNSTGFSALVPQEDGTSLYEIPFIDRMGFVFAICVILMIVISLIDQKRGLKSKGLEIDSSMFKVNNAFLAGSLLIIGILVALYTVFW</sequence>
<dbReference type="GO" id="GO:0005886">
    <property type="term" value="C:plasma membrane"/>
    <property type="evidence" value="ECO:0007669"/>
    <property type="project" value="TreeGrafter"/>
</dbReference>
<feature type="transmembrane region" description="Helical" evidence="7">
    <location>
        <begin position="502"/>
        <end position="519"/>
    </location>
</feature>
<dbReference type="PANTHER" id="PTHR11819:SF195">
    <property type="entry name" value="SODIUM_GLUCOSE COTRANSPORTER 4"/>
    <property type="match status" value="1"/>
</dbReference>
<reference evidence="8 9" key="1">
    <citation type="submission" date="2019-09" db="EMBL/GenBank/DDBJ databases">
        <title>Flavobacterium sp. nov., isolated from glacier ice.</title>
        <authorList>
            <person name="Liu Q."/>
        </authorList>
    </citation>
    <scope>NUCLEOTIDE SEQUENCE [LARGE SCALE GENOMIC DNA]</scope>
    <source>
        <strain evidence="8 9">NBRC 112527</strain>
    </source>
</reference>
<feature type="transmembrane region" description="Helical" evidence="7">
    <location>
        <begin position="81"/>
        <end position="104"/>
    </location>
</feature>
<organism evidence="8 9">
    <name type="scientific">Flavobacterium luteum</name>
    <dbReference type="NCBI Taxonomy" id="2026654"/>
    <lineage>
        <taxon>Bacteria</taxon>
        <taxon>Pseudomonadati</taxon>
        <taxon>Bacteroidota</taxon>
        <taxon>Flavobacteriia</taxon>
        <taxon>Flavobacteriales</taxon>
        <taxon>Flavobacteriaceae</taxon>
        <taxon>Flavobacterium</taxon>
    </lineage>
</organism>
<feature type="transmembrane region" description="Helical" evidence="7">
    <location>
        <begin position="346"/>
        <end position="370"/>
    </location>
</feature>
<keyword evidence="4 7" id="KW-1133">Transmembrane helix</keyword>
<protein>
    <submittedName>
        <fullName evidence="8">Sodium/solute symporter</fullName>
    </submittedName>
</protein>
<keyword evidence="9" id="KW-1185">Reference proteome</keyword>
<proteinExistence type="inferred from homology"/>
<feature type="transmembrane region" description="Helical" evidence="7">
    <location>
        <begin position="245"/>
        <end position="264"/>
    </location>
</feature>
<gene>
    <name evidence="8" type="ORF">F6464_14000</name>
</gene>
<evidence type="ECO:0000256" key="2">
    <source>
        <dbReference type="ARBA" id="ARBA00006434"/>
    </source>
</evidence>
<evidence type="ECO:0000256" key="1">
    <source>
        <dbReference type="ARBA" id="ARBA00004141"/>
    </source>
</evidence>
<dbReference type="CDD" id="cd10325">
    <property type="entry name" value="SLC5sbd_vSGLT"/>
    <property type="match status" value="1"/>
</dbReference>
<feature type="transmembrane region" description="Helical" evidence="7">
    <location>
        <begin position="391"/>
        <end position="412"/>
    </location>
</feature>